<protein>
    <submittedName>
        <fullName evidence="1">Uncharacterized protein</fullName>
    </submittedName>
</protein>
<sequence>MYLSKVSRDTLYEAVLEILQGTQVKPRKFAETVELLISLKNYDPQKDKHFWHRVRLYIHTTVSNMTIAENSCRSN</sequence>
<dbReference type="SUPFAM" id="SSF56808">
    <property type="entry name" value="Ribosomal protein L1"/>
    <property type="match status" value="1"/>
</dbReference>
<evidence type="ECO:0000313" key="2">
    <source>
        <dbReference type="Proteomes" id="UP000472274"/>
    </source>
</evidence>
<dbReference type="GeneTree" id="ENSGT00950000185430"/>
<dbReference type="AlphaFoldDB" id="A0A674JSV7"/>
<keyword evidence="2" id="KW-1185">Reference proteome</keyword>
<dbReference type="InterPro" id="IPR023674">
    <property type="entry name" value="Ribosomal_uL1-like"/>
</dbReference>
<accession>A0A674JSV7</accession>
<evidence type="ECO:0000313" key="1">
    <source>
        <dbReference type="Ensembl" id="ENSTMTP00000024445.1"/>
    </source>
</evidence>
<name>A0A674JSV7_9SAUR</name>
<dbReference type="Ensembl" id="ENSTMTT00000025301.1">
    <property type="protein sequence ID" value="ENSTMTP00000024445.1"/>
    <property type="gene ID" value="ENSTMTG00000017788.1"/>
</dbReference>
<dbReference type="InParanoid" id="A0A674JSV7"/>
<reference evidence="1" key="1">
    <citation type="submission" date="2025-08" db="UniProtKB">
        <authorList>
            <consortium name="Ensembl"/>
        </authorList>
    </citation>
    <scope>IDENTIFICATION</scope>
</reference>
<dbReference type="Proteomes" id="UP000472274">
    <property type="component" value="Unplaced"/>
</dbReference>
<dbReference type="Gene3D" id="3.30.190.20">
    <property type="match status" value="1"/>
</dbReference>
<organism evidence="1 2">
    <name type="scientific">Terrapene triunguis</name>
    <name type="common">Three-toed box turtle</name>
    <dbReference type="NCBI Taxonomy" id="2587831"/>
    <lineage>
        <taxon>Eukaryota</taxon>
        <taxon>Metazoa</taxon>
        <taxon>Chordata</taxon>
        <taxon>Craniata</taxon>
        <taxon>Vertebrata</taxon>
        <taxon>Euteleostomi</taxon>
        <taxon>Archelosauria</taxon>
        <taxon>Testudinata</taxon>
        <taxon>Testudines</taxon>
        <taxon>Cryptodira</taxon>
        <taxon>Durocryptodira</taxon>
        <taxon>Testudinoidea</taxon>
        <taxon>Emydidae</taxon>
        <taxon>Terrapene</taxon>
    </lineage>
</organism>
<proteinExistence type="predicted"/>
<reference evidence="1" key="2">
    <citation type="submission" date="2025-09" db="UniProtKB">
        <authorList>
            <consortium name="Ensembl"/>
        </authorList>
    </citation>
    <scope>IDENTIFICATION</scope>
</reference>